<dbReference type="AlphaFoldDB" id="A0A8S3U7H1"/>
<sequence>MRSLLLMKAMPMAEVDSRNTGAINGLSLYFKKTPTFTSPCQCQTTWKETLKQCQEEIDSLQNLSEQYTCCNEAGIDVLLLQLPDVREKMLYKISLEIDKKLNKLQINMNTLKDCCDRISKQYDYSSNITKGLPLDLVTMTTETIPAFADMVERLNDIDILLHHQYWAKKHLLDTYTVQKFDSDNFMKMWNSGNNETTQKVNDALCYVKFLLDDT</sequence>
<dbReference type="PANTHER" id="PTHR16234:SF5">
    <property type="entry name" value="AFG2-INTERACTING RIBOSOME MATURATION FACTOR"/>
    <property type="match status" value="1"/>
</dbReference>
<keyword evidence="2" id="KW-1185">Reference proteome</keyword>
<dbReference type="PANTHER" id="PTHR16234">
    <property type="entry name" value="SIMILAR TO HYPOTHETICAL PROTEIN FLJ20508"/>
    <property type="match status" value="1"/>
</dbReference>
<dbReference type="EMBL" id="CAJPWZ010002455">
    <property type="protein sequence ID" value="CAG2238564.1"/>
    <property type="molecule type" value="Genomic_DNA"/>
</dbReference>
<dbReference type="Pfam" id="PF15011">
    <property type="entry name" value="CA109-like"/>
    <property type="match status" value="1"/>
</dbReference>
<evidence type="ECO:0000313" key="1">
    <source>
        <dbReference type="EMBL" id="CAG2238564.1"/>
    </source>
</evidence>
<dbReference type="GO" id="GO:0005634">
    <property type="term" value="C:nucleus"/>
    <property type="evidence" value="ECO:0007669"/>
    <property type="project" value="TreeGrafter"/>
</dbReference>
<gene>
    <name evidence="1" type="ORF">MEDL_50974</name>
</gene>
<organism evidence="1 2">
    <name type="scientific">Mytilus edulis</name>
    <name type="common">Blue mussel</name>
    <dbReference type="NCBI Taxonomy" id="6550"/>
    <lineage>
        <taxon>Eukaryota</taxon>
        <taxon>Metazoa</taxon>
        <taxon>Spiralia</taxon>
        <taxon>Lophotrochozoa</taxon>
        <taxon>Mollusca</taxon>
        <taxon>Bivalvia</taxon>
        <taxon>Autobranchia</taxon>
        <taxon>Pteriomorphia</taxon>
        <taxon>Mytilida</taxon>
        <taxon>Mytiloidea</taxon>
        <taxon>Mytilidae</taxon>
        <taxon>Mytilinae</taxon>
        <taxon>Mytilus</taxon>
    </lineage>
</organism>
<dbReference type="Proteomes" id="UP000683360">
    <property type="component" value="Unassembled WGS sequence"/>
</dbReference>
<name>A0A8S3U7H1_MYTED</name>
<proteinExistence type="predicted"/>
<protein>
    <submittedName>
        <fullName evidence="1">Uncharacterized protein</fullName>
    </submittedName>
</protein>
<dbReference type="OrthoDB" id="6605214at2759"/>
<dbReference type="InterPro" id="IPR029159">
    <property type="entry name" value="CA109-like"/>
</dbReference>
<reference evidence="1" key="1">
    <citation type="submission" date="2021-03" db="EMBL/GenBank/DDBJ databases">
        <authorList>
            <person name="Bekaert M."/>
        </authorList>
    </citation>
    <scope>NUCLEOTIDE SEQUENCE</scope>
</reference>
<accession>A0A8S3U7H1</accession>
<evidence type="ECO:0000313" key="2">
    <source>
        <dbReference type="Proteomes" id="UP000683360"/>
    </source>
</evidence>
<dbReference type="GO" id="GO:0005737">
    <property type="term" value="C:cytoplasm"/>
    <property type="evidence" value="ECO:0007669"/>
    <property type="project" value="TreeGrafter"/>
</dbReference>
<comment type="caution">
    <text evidence="1">The sequence shown here is derived from an EMBL/GenBank/DDBJ whole genome shotgun (WGS) entry which is preliminary data.</text>
</comment>